<name>A0ABT9EH37_9SPHN</name>
<organism evidence="2 3">
    <name type="scientific">Sphingomonas aurea</name>
    <dbReference type="NCBI Taxonomy" id="3063994"/>
    <lineage>
        <taxon>Bacteria</taxon>
        <taxon>Pseudomonadati</taxon>
        <taxon>Pseudomonadota</taxon>
        <taxon>Alphaproteobacteria</taxon>
        <taxon>Sphingomonadales</taxon>
        <taxon>Sphingomonadaceae</taxon>
        <taxon>Sphingomonas</taxon>
    </lineage>
</organism>
<accession>A0ABT9EH37</accession>
<dbReference type="Pfam" id="PF01551">
    <property type="entry name" value="Peptidase_M23"/>
    <property type="match status" value="1"/>
</dbReference>
<protein>
    <submittedName>
        <fullName evidence="2">M23 family metallopeptidase</fullName>
        <ecNumber evidence="2">3.4.-.-</ecNumber>
    </submittedName>
</protein>
<sequence>MSRIGWIFLALVVLAALAFGSMLSFGGGHGAPVPTTEQAVPADPAGDLLPVPVSGVPRSAIADSWGDARDGGGRAHHGTDIMAPGGAPVIAAAPGRVEKLFHSDAGGITAYVRSLDGRWSYYYAHLSGYAPGLAEGQAVRAGDPIGFVGDTGNAGAGNTHLHFGLSRMAAGEKWWGGEPVDPYPLLAGRAARR</sequence>
<dbReference type="InterPro" id="IPR016047">
    <property type="entry name" value="M23ase_b-sheet_dom"/>
</dbReference>
<evidence type="ECO:0000313" key="2">
    <source>
        <dbReference type="EMBL" id="MDP1026086.1"/>
    </source>
</evidence>
<dbReference type="GO" id="GO:0016787">
    <property type="term" value="F:hydrolase activity"/>
    <property type="evidence" value="ECO:0007669"/>
    <property type="project" value="UniProtKB-KW"/>
</dbReference>
<keyword evidence="3" id="KW-1185">Reference proteome</keyword>
<dbReference type="InterPro" id="IPR011055">
    <property type="entry name" value="Dup_hybrid_motif"/>
</dbReference>
<proteinExistence type="predicted"/>
<evidence type="ECO:0000259" key="1">
    <source>
        <dbReference type="Pfam" id="PF01551"/>
    </source>
</evidence>
<dbReference type="Gene3D" id="2.70.70.10">
    <property type="entry name" value="Glucose Permease (Domain IIA)"/>
    <property type="match status" value="1"/>
</dbReference>
<dbReference type="EMBL" id="JAUUDS010000001">
    <property type="protein sequence ID" value="MDP1026086.1"/>
    <property type="molecule type" value="Genomic_DNA"/>
</dbReference>
<comment type="caution">
    <text evidence="2">The sequence shown here is derived from an EMBL/GenBank/DDBJ whole genome shotgun (WGS) entry which is preliminary data.</text>
</comment>
<feature type="domain" description="M23ase beta-sheet core" evidence="1">
    <location>
        <begin position="75"/>
        <end position="182"/>
    </location>
</feature>
<keyword evidence="2" id="KW-0378">Hydrolase</keyword>
<gene>
    <name evidence="2" type="ORF">Q5H91_02590</name>
</gene>
<dbReference type="EC" id="3.4.-.-" evidence="2"/>
<dbReference type="PANTHER" id="PTHR21666:SF270">
    <property type="entry name" value="MUREIN HYDROLASE ACTIVATOR ENVC"/>
    <property type="match status" value="1"/>
</dbReference>
<dbReference type="SUPFAM" id="SSF51261">
    <property type="entry name" value="Duplicated hybrid motif"/>
    <property type="match status" value="1"/>
</dbReference>
<dbReference type="Proteomes" id="UP001230685">
    <property type="component" value="Unassembled WGS sequence"/>
</dbReference>
<reference evidence="2 3" key="1">
    <citation type="submission" date="2023-07" db="EMBL/GenBank/DDBJ databases">
        <authorList>
            <person name="Kim M.K."/>
        </authorList>
    </citation>
    <scope>NUCLEOTIDE SEQUENCE [LARGE SCALE GENOMIC DNA]</scope>
    <source>
        <strain evidence="2 3">KR1UV-12</strain>
    </source>
</reference>
<dbReference type="PANTHER" id="PTHR21666">
    <property type="entry name" value="PEPTIDASE-RELATED"/>
    <property type="match status" value="1"/>
</dbReference>
<dbReference type="InterPro" id="IPR050570">
    <property type="entry name" value="Cell_wall_metabolism_enzyme"/>
</dbReference>
<evidence type="ECO:0000313" key="3">
    <source>
        <dbReference type="Proteomes" id="UP001230685"/>
    </source>
</evidence>
<dbReference type="CDD" id="cd12797">
    <property type="entry name" value="M23_peptidase"/>
    <property type="match status" value="1"/>
</dbReference>
<dbReference type="RefSeq" id="WP_305171651.1">
    <property type="nucleotide sequence ID" value="NZ_JAUUDS010000001.1"/>
</dbReference>